<sequence length="197" mass="22488">MKEILKYIFVCYILVLIFLNLKECSNREEPIDLKVTTQKKVVNRKDSLVVVFDTIYQTKKIMVFDTITNKIIQNRIVPVNDHEVTREVFQTNDTIELSNAKVVSSIIAEGRVLQQDFKVTTADSIINHFIEKTIYKERNKLFLNVSPTIGFNGVFTGGELSIDYTIKDKIRLGVGVGVLQDIQTKPYIKFSVGVPLN</sequence>
<gene>
    <name evidence="1" type="ORF">T190423A01A_80019</name>
</gene>
<keyword evidence="2" id="KW-1185">Reference proteome</keyword>
<reference evidence="1 2" key="1">
    <citation type="submission" date="2024-05" db="EMBL/GenBank/DDBJ databases">
        <authorList>
            <person name="Duchaud E."/>
        </authorList>
    </citation>
    <scope>NUCLEOTIDE SEQUENCE [LARGE SCALE GENOMIC DNA]</scope>
    <source>
        <strain evidence="1">Ena-SAMPLE-TAB-13-05-2024-13:56:06:370-140308</strain>
    </source>
</reference>
<dbReference type="RefSeq" id="WP_348718931.1">
    <property type="nucleotide sequence ID" value="NZ_CAXJIO010000017.1"/>
</dbReference>
<comment type="caution">
    <text evidence="1">The sequence shown here is derived from an EMBL/GenBank/DDBJ whole genome shotgun (WGS) entry which is preliminary data.</text>
</comment>
<protein>
    <submittedName>
        <fullName evidence="1">Uncharacterized protein</fullName>
    </submittedName>
</protein>
<proteinExistence type="predicted"/>
<evidence type="ECO:0000313" key="1">
    <source>
        <dbReference type="EMBL" id="CAL2104482.1"/>
    </source>
</evidence>
<evidence type="ECO:0000313" key="2">
    <source>
        <dbReference type="Proteomes" id="UP001497527"/>
    </source>
</evidence>
<accession>A0ABM9PFY0</accession>
<name>A0ABM9PFY0_9FLAO</name>
<organism evidence="1 2">
    <name type="scientific">Tenacibaculum polynesiense</name>
    <dbReference type="NCBI Taxonomy" id="3137857"/>
    <lineage>
        <taxon>Bacteria</taxon>
        <taxon>Pseudomonadati</taxon>
        <taxon>Bacteroidota</taxon>
        <taxon>Flavobacteriia</taxon>
        <taxon>Flavobacteriales</taxon>
        <taxon>Flavobacteriaceae</taxon>
        <taxon>Tenacibaculum</taxon>
    </lineage>
</organism>
<dbReference type="Proteomes" id="UP001497527">
    <property type="component" value="Unassembled WGS sequence"/>
</dbReference>
<dbReference type="EMBL" id="CAXJIO010000017">
    <property type="protein sequence ID" value="CAL2104482.1"/>
    <property type="molecule type" value="Genomic_DNA"/>
</dbReference>